<dbReference type="AlphaFoldDB" id="A0A2S2DYH0"/>
<dbReference type="Pfam" id="PF22725">
    <property type="entry name" value="GFO_IDH_MocA_C3"/>
    <property type="match status" value="1"/>
</dbReference>
<accession>A0A2S2DYH0</accession>
<dbReference type="InterPro" id="IPR050463">
    <property type="entry name" value="Gfo/Idh/MocA_oxidrdct_glycsds"/>
</dbReference>
<dbReference type="PANTHER" id="PTHR43818:SF11">
    <property type="entry name" value="BCDNA.GH03377"/>
    <property type="match status" value="1"/>
</dbReference>
<sequence>MKENASNRRKFLQDASLLSSLAFMPSIHSPIKDGTSLFVPKVQEKIIAPRLKFGVIGINHGHIYTMANSIIRGGGEFVSYYAKEPDLIKEFAKKYPTAKLVKSEAEILGDPSIQLVLSSITPVERAPLGIRVMKSGKDYMVDKPGITTLEQLAEVRKVQKETKRIYSISYSERFENKATEKASQLAQTGIIGKVVQTLGTGPHRMSIPSRPSWFFDKKYYGGIITDIGSHQVDQFLHFTKSIQGEVVASQVANHKYPQYPNFEDFGDLMLRGNGGSGYIRVDWFTPDGLNTWGDGRLTILGTEGYMEVRKNTDIASPHGTGSHLYLVTNKETLYIDCKNVELPHGELLVNDVLNRTETAMTQDHCFLATELALIAQKQATKISAKS</sequence>
<dbReference type="SUPFAM" id="SSF55347">
    <property type="entry name" value="Glyceraldehyde-3-phosphate dehydrogenase-like, C-terminal domain"/>
    <property type="match status" value="1"/>
</dbReference>
<evidence type="ECO:0000313" key="4">
    <source>
        <dbReference type="EMBL" id="AWL10445.1"/>
    </source>
</evidence>
<dbReference type="Pfam" id="PF01408">
    <property type="entry name" value="GFO_IDH_MocA"/>
    <property type="match status" value="1"/>
</dbReference>
<dbReference type="InterPro" id="IPR055170">
    <property type="entry name" value="GFO_IDH_MocA-like_dom"/>
</dbReference>
<dbReference type="InterPro" id="IPR000683">
    <property type="entry name" value="Gfo/Idh/MocA-like_OxRdtase_N"/>
</dbReference>
<dbReference type="Proteomes" id="UP000245468">
    <property type="component" value="Chromosome"/>
</dbReference>
<evidence type="ECO:0008006" key="6">
    <source>
        <dbReference type="Google" id="ProtNLM"/>
    </source>
</evidence>
<dbReference type="Gene3D" id="3.30.360.10">
    <property type="entry name" value="Dihydrodipicolinate Reductase, domain 2"/>
    <property type="match status" value="1"/>
</dbReference>
<reference evidence="5" key="1">
    <citation type="submission" date="2018-05" db="EMBL/GenBank/DDBJ databases">
        <title>Pseudarcicella sp. HME7025 Genome sequencing and assembly.</title>
        <authorList>
            <person name="Kim H."/>
            <person name="Kang H."/>
            <person name="Joh K."/>
        </authorList>
    </citation>
    <scope>NUCLEOTIDE SEQUENCE [LARGE SCALE GENOMIC DNA]</scope>
    <source>
        <strain evidence="5">HME7025</strain>
    </source>
</reference>
<dbReference type="OrthoDB" id="9768836at2"/>
<keyword evidence="5" id="KW-1185">Reference proteome</keyword>
<dbReference type="GO" id="GO:0000166">
    <property type="term" value="F:nucleotide binding"/>
    <property type="evidence" value="ECO:0007669"/>
    <property type="project" value="InterPro"/>
</dbReference>
<gene>
    <name evidence="4" type="ORF">HME7025_02605</name>
</gene>
<dbReference type="GO" id="GO:0016491">
    <property type="term" value="F:oxidoreductase activity"/>
    <property type="evidence" value="ECO:0007669"/>
    <property type="project" value="UniProtKB-KW"/>
</dbReference>
<evidence type="ECO:0000259" key="3">
    <source>
        <dbReference type="Pfam" id="PF22725"/>
    </source>
</evidence>
<evidence type="ECO:0000259" key="2">
    <source>
        <dbReference type="Pfam" id="PF01408"/>
    </source>
</evidence>
<proteinExistence type="predicted"/>
<keyword evidence="1" id="KW-0560">Oxidoreductase</keyword>
<evidence type="ECO:0000313" key="5">
    <source>
        <dbReference type="Proteomes" id="UP000245468"/>
    </source>
</evidence>
<protein>
    <recommendedName>
        <fullName evidence="6">Gfo/Idh/MocA family oxidoreductase</fullName>
    </recommendedName>
</protein>
<dbReference type="EMBL" id="CP029346">
    <property type="protein sequence ID" value="AWL10445.1"/>
    <property type="molecule type" value="Genomic_DNA"/>
</dbReference>
<dbReference type="InterPro" id="IPR036291">
    <property type="entry name" value="NAD(P)-bd_dom_sf"/>
</dbReference>
<name>A0A2S2DYH0_9BACT</name>
<feature type="domain" description="GFO/IDH/MocA-like oxidoreductase" evidence="3">
    <location>
        <begin position="181"/>
        <end position="306"/>
    </location>
</feature>
<dbReference type="RefSeq" id="WP_109324718.1">
    <property type="nucleotide sequence ID" value="NZ_CP029346.1"/>
</dbReference>
<dbReference type="Gene3D" id="3.40.50.720">
    <property type="entry name" value="NAD(P)-binding Rossmann-like Domain"/>
    <property type="match status" value="1"/>
</dbReference>
<dbReference type="SUPFAM" id="SSF51735">
    <property type="entry name" value="NAD(P)-binding Rossmann-fold domains"/>
    <property type="match status" value="1"/>
</dbReference>
<organism evidence="4 5">
    <name type="scientific">Aquirufa nivalisilvae</name>
    <dbReference type="NCBI Taxonomy" id="2516557"/>
    <lineage>
        <taxon>Bacteria</taxon>
        <taxon>Pseudomonadati</taxon>
        <taxon>Bacteroidota</taxon>
        <taxon>Cytophagia</taxon>
        <taxon>Cytophagales</taxon>
        <taxon>Flectobacillaceae</taxon>
        <taxon>Aquirufa</taxon>
    </lineage>
</organism>
<feature type="domain" description="Gfo/Idh/MocA-like oxidoreductase N-terminal" evidence="2">
    <location>
        <begin position="52"/>
        <end position="169"/>
    </location>
</feature>
<dbReference type="KEGG" id="psez:HME7025_02605"/>
<dbReference type="PANTHER" id="PTHR43818">
    <property type="entry name" value="BCDNA.GH03377"/>
    <property type="match status" value="1"/>
</dbReference>
<evidence type="ECO:0000256" key="1">
    <source>
        <dbReference type="ARBA" id="ARBA00023002"/>
    </source>
</evidence>